<name>A0A0F9JSS5_9ZZZZ</name>
<dbReference type="EMBL" id="LAZR01015494">
    <property type="protein sequence ID" value="KKM11136.1"/>
    <property type="molecule type" value="Genomic_DNA"/>
</dbReference>
<gene>
    <name evidence="1" type="ORF">LCGC14_1721350</name>
</gene>
<organism evidence="1">
    <name type="scientific">marine sediment metagenome</name>
    <dbReference type="NCBI Taxonomy" id="412755"/>
    <lineage>
        <taxon>unclassified sequences</taxon>
        <taxon>metagenomes</taxon>
        <taxon>ecological metagenomes</taxon>
    </lineage>
</organism>
<accession>A0A0F9JSS5</accession>
<comment type="caution">
    <text evidence="1">The sequence shown here is derived from an EMBL/GenBank/DDBJ whole genome shotgun (WGS) entry which is preliminary data.</text>
</comment>
<proteinExistence type="predicted"/>
<sequence>MKRILIIPILLLGFLLVGCDPENLELPSSLSGEAPMPSSGTQNDPYIEPPPFSPTYGIARAPFNNIGALYYVYDSIHKVGIFLYYEHGADGRAGGISVIPASYLFHPEQLELDIK</sequence>
<dbReference type="AlphaFoldDB" id="A0A0F9JSS5"/>
<protein>
    <submittedName>
        <fullName evidence="1">Uncharacterized protein</fullName>
    </submittedName>
</protein>
<dbReference type="PROSITE" id="PS51257">
    <property type="entry name" value="PROKAR_LIPOPROTEIN"/>
    <property type="match status" value="1"/>
</dbReference>
<reference evidence="1" key="1">
    <citation type="journal article" date="2015" name="Nature">
        <title>Complex archaea that bridge the gap between prokaryotes and eukaryotes.</title>
        <authorList>
            <person name="Spang A."/>
            <person name="Saw J.H."/>
            <person name="Jorgensen S.L."/>
            <person name="Zaremba-Niedzwiedzka K."/>
            <person name="Martijn J."/>
            <person name="Lind A.E."/>
            <person name="van Eijk R."/>
            <person name="Schleper C."/>
            <person name="Guy L."/>
            <person name="Ettema T.J."/>
        </authorList>
    </citation>
    <scope>NUCLEOTIDE SEQUENCE</scope>
</reference>
<evidence type="ECO:0000313" key="1">
    <source>
        <dbReference type="EMBL" id="KKM11136.1"/>
    </source>
</evidence>